<evidence type="ECO:0000256" key="2">
    <source>
        <dbReference type="ARBA" id="ARBA00004752"/>
    </source>
</evidence>
<feature type="compositionally biased region" description="Basic and acidic residues" evidence="22">
    <location>
        <begin position="471"/>
        <end position="494"/>
    </location>
</feature>
<name>A0A1G4Y9X5_9ACTN</name>
<feature type="transmembrane region" description="Helical" evidence="23">
    <location>
        <begin position="92"/>
        <end position="110"/>
    </location>
</feature>
<keyword evidence="25" id="KW-1185">Reference proteome</keyword>
<evidence type="ECO:0000256" key="11">
    <source>
        <dbReference type="ARBA" id="ARBA00023136"/>
    </source>
</evidence>
<dbReference type="EMBL" id="FMUH01000003">
    <property type="protein sequence ID" value="SCX50212.1"/>
    <property type="molecule type" value="Genomic_DNA"/>
</dbReference>
<feature type="transmembrane region" description="Helical" evidence="23">
    <location>
        <begin position="184"/>
        <end position="201"/>
    </location>
</feature>
<feature type="region of interest" description="Disordered" evidence="22">
    <location>
        <begin position="1"/>
        <end position="30"/>
    </location>
</feature>
<evidence type="ECO:0000256" key="8">
    <source>
        <dbReference type="ARBA" id="ARBA00022960"/>
    </source>
</evidence>
<dbReference type="GO" id="GO:0005886">
    <property type="term" value="C:plasma membrane"/>
    <property type="evidence" value="ECO:0007669"/>
    <property type="project" value="UniProtKB-SubCell"/>
</dbReference>
<keyword evidence="11 23" id="KW-0472">Membrane</keyword>
<dbReference type="RefSeq" id="WP_092804186.1">
    <property type="nucleotide sequence ID" value="NZ_FMUH01000003.1"/>
</dbReference>
<dbReference type="NCBIfam" id="TIGR02614">
    <property type="entry name" value="ftsW"/>
    <property type="match status" value="1"/>
</dbReference>
<feature type="transmembrane region" description="Helical" evidence="23">
    <location>
        <begin position="116"/>
        <end position="136"/>
    </location>
</feature>
<feature type="transmembrane region" description="Helical" evidence="23">
    <location>
        <begin position="344"/>
        <end position="368"/>
    </location>
</feature>
<evidence type="ECO:0000313" key="25">
    <source>
        <dbReference type="Proteomes" id="UP000198981"/>
    </source>
</evidence>
<evidence type="ECO:0000256" key="1">
    <source>
        <dbReference type="ARBA" id="ARBA00004651"/>
    </source>
</evidence>
<keyword evidence="7 23" id="KW-0812">Transmembrane</keyword>
<dbReference type="GO" id="GO:0008360">
    <property type="term" value="P:regulation of cell shape"/>
    <property type="evidence" value="ECO:0007669"/>
    <property type="project" value="UniProtKB-KW"/>
</dbReference>
<organism evidence="24 25">
    <name type="scientific">Klenkia marina</name>
    <dbReference type="NCBI Taxonomy" id="1960309"/>
    <lineage>
        <taxon>Bacteria</taxon>
        <taxon>Bacillati</taxon>
        <taxon>Actinomycetota</taxon>
        <taxon>Actinomycetes</taxon>
        <taxon>Geodermatophilales</taxon>
        <taxon>Geodermatophilaceae</taxon>
        <taxon>Klenkia</taxon>
    </lineage>
</organism>
<comment type="similarity">
    <text evidence="16">Belongs to the SEDS family. FtsW subfamily.</text>
</comment>
<dbReference type="GO" id="GO:0015648">
    <property type="term" value="F:lipid-linked peptidoglycan transporter activity"/>
    <property type="evidence" value="ECO:0007669"/>
    <property type="project" value="TreeGrafter"/>
</dbReference>
<dbReference type="Proteomes" id="UP000198981">
    <property type="component" value="Unassembled WGS sequence"/>
</dbReference>
<dbReference type="OrthoDB" id="9768187at2"/>
<keyword evidence="9" id="KW-0573">Peptidoglycan synthesis</keyword>
<dbReference type="InterPro" id="IPR018365">
    <property type="entry name" value="Cell_cycle_FtsW-rel_CS"/>
</dbReference>
<evidence type="ECO:0000256" key="23">
    <source>
        <dbReference type="SAM" id="Phobius"/>
    </source>
</evidence>
<evidence type="ECO:0000313" key="24">
    <source>
        <dbReference type="EMBL" id="SCX50212.1"/>
    </source>
</evidence>
<keyword evidence="12" id="KW-0131">Cell cycle</keyword>
<proteinExistence type="inferred from homology"/>
<evidence type="ECO:0000256" key="18">
    <source>
        <dbReference type="ARBA" id="ARBA00041418"/>
    </source>
</evidence>
<feature type="region of interest" description="Disordered" evidence="22">
    <location>
        <begin position="441"/>
        <end position="534"/>
    </location>
</feature>
<evidence type="ECO:0000256" key="13">
    <source>
        <dbReference type="ARBA" id="ARBA00023316"/>
    </source>
</evidence>
<evidence type="ECO:0000256" key="15">
    <source>
        <dbReference type="ARBA" id="ARBA00033270"/>
    </source>
</evidence>
<dbReference type="PROSITE" id="PS00428">
    <property type="entry name" value="FTSW_RODA_SPOVE"/>
    <property type="match status" value="1"/>
</dbReference>
<feature type="transmembrane region" description="Helical" evidence="23">
    <location>
        <begin position="231"/>
        <end position="252"/>
    </location>
</feature>
<keyword evidence="3" id="KW-1003">Cell membrane</keyword>
<dbReference type="EC" id="2.4.99.28" evidence="19"/>
<reference evidence="25" key="1">
    <citation type="submission" date="2016-10" db="EMBL/GenBank/DDBJ databases">
        <authorList>
            <person name="Varghese N."/>
            <person name="Submissions S."/>
        </authorList>
    </citation>
    <scope>NUCLEOTIDE SEQUENCE [LARGE SCALE GENOMIC DNA]</scope>
    <source>
        <strain evidence="25">DSM 45722</strain>
    </source>
</reference>
<dbReference type="AlphaFoldDB" id="A0A1G4Y9X5"/>
<evidence type="ECO:0000256" key="6">
    <source>
        <dbReference type="ARBA" id="ARBA00022679"/>
    </source>
</evidence>
<evidence type="ECO:0000256" key="19">
    <source>
        <dbReference type="ARBA" id="ARBA00044770"/>
    </source>
</evidence>
<keyword evidence="4 24" id="KW-0132">Cell division</keyword>
<dbReference type="PANTHER" id="PTHR30474:SF2">
    <property type="entry name" value="PEPTIDOGLYCAN GLYCOSYLTRANSFERASE FTSW-RELATED"/>
    <property type="match status" value="1"/>
</dbReference>
<protein>
    <recommendedName>
        <fullName evidence="17">Probable peptidoglycan glycosyltransferase FtsW</fullName>
        <ecNumber evidence="19">2.4.99.28</ecNumber>
    </recommendedName>
    <alternativeName>
        <fullName evidence="18">Cell division protein FtsW</fullName>
    </alternativeName>
    <alternativeName>
        <fullName evidence="15">Cell wall polymerase</fullName>
    </alternativeName>
    <alternativeName>
        <fullName evidence="14">Peptidoglycan polymerase</fullName>
    </alternativeName>
</protein>
<keyword evidence="5" id="KW-0328">Glycosyltransferase</keyword>
<dbReference type="InterPro" id="IPR013437">
    <property type="entry name" value="FtsW"/>
</dbReference>
<evidence type="ECO:0000256" key="10">
    <source>
        <dbReference type="ARBA" id="ARBA00022989"/>
    </source>
</evidence>
<evidence type="ECO:0000256" key="3">
    <source>
        <dbReference type="ARBA" id="ARBA00022475"/>
    </source>
</evidence>
<keyword evidence="6" id="KW-0808">Transferase</keyword>
<dbReference type="InterPro" id="IPR001182">
    <property type="entry name" value="FtsW/RodA"/>
</dbReference>
<comment type="function">
    <text evidence="21">Peptidoglycan polymerase that is essential for cell division.</text>
</comment>
<comment type="subcellular location">
    <subcellularLocation>
        <location evidence="1">Cell membrane</location>
        <topology evidence="1">Multi-pass membrane protein</topology>
    </subcellularLocation>
</comment>
<evidence type="ECO:0000256" key="7">
    <source>
        <dbReference type="ARBA" id="ARBA00022692"/>
    </source>
</evidence>
<keyword evidence="13" id="KW-0961">Cell wall biogenesis/degradation</keyword>
<evidence type="ECO:0000256" key="14">
    <source>
        <dbReference type="ARBA" id="ARBA00032370"/>
    </source>
</evidence>
<evidence type="ECO:0000256" key="22">
    <source>
        <dbReference type="SAM" id="MobiDB-lite"/>
    </source>
</evidence>
<evidence type="ECO:0000256" key="20">
    <source>
        <dbReference type="ARBA" id="ARBA00049902"/>
    </source>
</evidence>
<comment type="catalytic activity">
    <reaction evidence="20">
        <text>[GlcNAc-(1-&gt;4)-Mur2Ac(oyl-L-Ala-gamma-D-Glu-L-Lys-D-Ala-D-Ala)](n)-di-trans,octa-cis-undecaprenyl diphosphate + beta-D-GlcNAc-(1-&gt;4)-Mur2Ac(oyl-L-Ala-gamma-D-Glu-L-Lys-D-Ala-D-Ala)-di-trans,octa-cis-undecaprenyl diphosphate = [GlcNAc-(1-&gt;4)-Mur2Ac(oyl-L-Ala-gamma-D-Glu-L-Lys-D-Ala-D-Ala)](n+1)-di-trans,octa-cis-undecaprenyl diphosphate + di-trans,octa-cis-undecaprenyl diphosphate + H(+)</text>
        <dbReference type="Rhea" id="RHEA:23708"/>
        <dbReference type="Rhea" id="RHEA-COMP:9602"/>
        <dbReference type="Rhea" id="RHEA-COMP:9603"/>
        <dbReference type="ChEBI" id="CHEBI:15378"/>
        <dbReference type="ChEBI" id="CHEBI:58405"/>
        <dbReference type="ChEBI" id="CHEBI:60033"/>
        <dbReference type="ChEBI" id="CHEBI:78435"/>
        <dbReference type="EC" id="2.4.99.28"/>
    </reaction>
</comment>
<comment type="pathway">
    <text evidence="2">Cell wall biogenesis; peptidoglycan biosynthesis.</text>
</comment>
<feature type="transmembrane region" description="Helical" evidence="23">
    <location>
        <begin position="207"/>
        <end position="224"/>
    </location>
</feature>
<feature type="transmembrane region" description="Helical" evidence="23">
    <location>
        <begin position="51"/>
        <end position="71"/>
    </location>
</feature>
<accession>A0A1G4Y9X5</accession>
<evidence type="ECO:0000256" key="4">
    <source>
        <dbReference type="ARBA" id="ARBA00022618"/>
    </source>
</evidence>
<feature type="transmembrane region" description="Helical" evidence="23">
    <location>
        <begin position="305"/>
        <end position="332"/>
    </location>
</feature>
<evidence type="ECO:0000256" key="17">
    <source>
        <dbReference type="ARBA" id="ARBA00041185"/>
    </source>
</evidence>
<evidence type="ECO:0000256" key="9">
    <source>
        <dbReference type="ARBA" id="ARBA00022984"/>
    </source>
</evidence>
<dbReference type="GO" id="GO:0008955">
    <property type="term" value="F:peptidoglycan glycosyltransferase activity"/>
    <property type="evidence" value="ECO:0007669"/>
    <property type="project" value="UniProtKB-EC"/>
</dbReference>
<evidence type="ECO:0000256" key="5">
    <source>
        <dbReference type="ARBA" id="ARBA00022676"/>
    </source>
</evidence>
<gene>
    <name evidence="24" type="ORF">SAMN03159343_2363</name>
</gene>
<evidence type="ECO:0000256" key="16">
    <source>
        <dbReference type="ARBA" id="ARBA00038053"/>
    </source>
</evidence>
<dbReference type="GO" id="GO:0051301">
    <property type="term" value="P:cell division"/>
    <property type="evidence" value="ECO:0007669"/>
    <property type="project" value="UniProtKB-KW"/>
</dbReference>
<keyword evidence="10 23" id="KW-1133">Transmembrane helix</keyword>
<evidence type="ECO:0000256" key="12">
    <source>
        <dbReference type="ARBA" id="ARBA00023306"/>
    </source>
</evidence>
<dbReference type="PANTHER" id="PTHR30474">
    <property type="entry name" value="CELL CYCLE PROTEIN"/>
    <property type="match status" value="1"/>
</dbReference>
<dbReference type="GO" id="GO:0009252">
    <property type="term" value="P:peptidoglycan biosynthetic process"/>
    <property type="evidence" value="ECO:0007669"/>
    <property type="project" value="UniProtKB-KW"/>
</dbReference>
<feature type="compositionally biased region" description="Basic and acidic residues" evidence="22">
    <location>
        <begin position="518"/>
        <end position="528"/>
    </location>
</feature>
<sequence>MAATTSTDRPTRTDRTPRTATSARAAGRGRAAAKAPVFRAPAWLDGPLTSAHLVLGSAGLLLAIGLVMVFSASSVQAALDGVPAWLPGVRQLMFAVIGLGALLVGLRLPIGHLRRYSGIGLLVATVLLLAVLVPGIGKELNGARQWISLGVADFQPSELAKLVLALWGAHVIALRERWLTTKSLLVPVVPAFLVLAVLLLAEPDMGATVGLGLVVAGLLWAGGLPGRWIAGLGLVAVVGIAITALSASYRAARLFSFLDPFADPENGGFQAIKGFYALATGGFWGVGLGNSRMKWNLLPHAESDYIFAIIGEELGFLGCLVVIGLYGVLAYAGFRIARRATDRFVQLASTAITVWLIGQAFINMGYVVGLLPVTGVTLPLISAGGTSLVLTLFIVGLLVRFARTEPAAVEHLRAHRQAHPVGRLGRIGRWLVPVPPQAIAPLPTLGRRAAPEDAAPPRRPAGRTVARVRRHDPPPRRPAREAADAARPPRREAGPVRQPVGAGAERRRAPRPDTAADLGRDAPRPPRDRPRRPR</sequence>
<dbReference type="GO" id="GO:0032153">
    <property type="term" value="C:cell division site"/>
    <property type="evidence" value="ECO:0007669"/>
    <property type="project" value="TreeGrafter"/>
</dbReference>
<keyword evidence="8" id="KW-0133">Cell shape</keyword>
<dbReference type="GO" id="GO:0071555">
    <property type="term" value="P:cell wall organization"/>
    <property type="evidence" value="ECO:0007669"/>
    <property type="project" value="UniProtKB-KW"/>
</dbReference>
<feature type="transmembrane region" description="Helical" evidence="23">
    <location>
        <begin position="380"/>
        <end position="399"/>
    </location>
</feature>
<feature type="compositionally biased region" description="Low complexity" evidence="22">
    <location>
        <begin position="18"/>
        <end position="30"/>
    </location>
</feature>
<evidence type="ECO:0000256" key="21">
    <source>
        <dbReference type="ARBA" id="ARBA00049966"/>
    </source>
</evidence>
<dbReference type="STRING" id="1960309.SAMN03159343_2363"/>
<dbReference type="Pfam" id="PF01098">
    <property type="entry name" value="FTSW_RODA_SPOVE"/>
    <property type="match status" value="1"/>
</dbReference>